<name>A0A6S7AWW6_9BURK</name>
<reference evidence="2 3" key="1">
    <citation type="submission" date="2020-04" db="EMBL/GenBank/DDBJ databases">
        <authorList>
            <person name="De Canck E."/>
        </authorList>
    </citation>
    <scope>NUCLEOTIDE SEQUENCE [LARGE SCALE GENOMIC DNA]</scope>
    <source>
        <strain evidence="2 3">LMG 28614</strain>
    </source>
</reference>
<protein>
    <submittedName>
        <fullName evidence="2">Uncharacterized protein</fullName>
    </submittedName>
</protein>
<feature type="compositionally biased region" description="Basic and acidic residues" evidence="1">
    <location>
        <begin position="10"/>
        <end position="29"/>
    </location>
</feature>
<dbReference type="Proteomes" id="UP000494365">
    <property type="component" value="Unassembled WGS sequence"/>
</dbReference>
<keyword evidence="3" id="KW-1185">Reference proteome</keyword>
<evidence type="ECO:0000313" key="3">
    <source>
        <dbReference type="Proteomes" id="UP000494365"/>
    </source>
</evidence>
<evidence type="ECO:0000256" key="1">
    <source>
        <dbReference type="SAM" id="MobiDB-lite"/>
    </source>
</evidence>
<dbReference type="EMBL" id="CADIKK010000003">
    <property type="protein sequence ID" value="CAB3780363.1"/>
    <property type="molecule type" value="Genomic_DNA"/>
</dbReference>
<accession>A0A6S7AWW6</accession>
<proteinExistence type="predicted"/>
<evidence type="ECO:0000313" key="2">
    <source>
        <dbReference type="EMBL" id="CAB3780363.1"/>
    </source>
</evidence>
<sequence length="29" mass="3304">MKKPQPGRAEVLHPYDPETRFAHAQGDVK</sequence>
<organism evidence="2 3">
    <name type="scientific">Paraburkholderia ultramafica</name>
    <dbReference type="NCBI Taxonomy" id="1544867"/>
    <lineage>
        <taxon>Bacteria</taxon>
        <taxon>Pseudomonadati</taxon>
        <taxon>Pseudomonadota</taxon>
        <taxon>Betaproteobacteria</taxon>
        <taxon>Burkholderiales</taxon>
        <taxon>Burkholderiaceae</taxon>
        <taxon>Paraburkholderia</taxon>
    </lineage>
</organism>
<dbReference type="AlphaFoldDB" id="A0A6S7AWW6"/>
<gene>
    <name evidence="2" type="ORF">LMG28614_01046</name>
</gene>
<feature type="region of interest" description="Disordered" evidence="1">
    <location>
        <begin position="1"/>
        <end position="29"/>
    </location>
</feature>